<protein>
    <recommendedName>
        <fullName evidence="1">PAN2-PAN3 deadenylation complex catalytic subunit PAN2 N-terminal domain-containing protein</fullName>
    </recommendedName>
</protein>
<dbReference type="PANTHER" id="PTHR15728:SF0">
    <property type="entry name" value="PAN2-PAN3 DEADENYLATION COMPLEX CATALYTIC SUBUNIT PAN2"/>
    <property type="match status" value="1"/>
</dbReference>
<dbReference type="Proteomes" id="UP000792457">
    <property type="component" value="Unassembled WGS sequence"/>
</dbReference>
<dbReference type="Pfam" id="PF20770">
    <property type="entry name" value="PAN2_N"/>
    <property type="match status" value="3"/>
</dbReference>
<dbReference type="Gene3D" id="2.130.10.10">
    <property type="entry name" value="YVTN repeat-like/Quinoprotein amine dehydrogenase"/>
    <property type="match status" value="2"/>
</dbReference>
<evidence type="ECO:0000259" key="1">
    <source>
        <dbReference type="Pfam" id="PF20770"/>
    </source>
</evidence>
<proteinExistence type="predicted"/>
<dbReference type="Gene3D" id="3.90.70.10">
    <property type="entry name" value="Cysteine proteinases"/>
    <property type="match status" value="1"/>
</dbReference>
<reference evidence="2" key="1">
    <citation type="submission" date="2013-04" db="EMBL/GenBank/DDBJ databases">
        <authorList>
            <person name="Qu J."/>
            <person name="Murali S.C."/>
            <person name="Bandaranaike D."/>
            <person name="Bellair M."/>
            <person name="Blankenburg K."/>
            <person name="Chao H."/>
            <person name="Dinh H."/>
            <person name="Doddapaneni H."/>
            <person name="Downs B."/>
            <person name="Dugan-Rocha S."/>
            <person name="Elkadiri S."/>
            <person name="Gnanaolivu R.D."/>
            <person name="Hernandez B."/>
            <person name="Javaid M."/>
            <person name="Jayaseelan J.C."/>
            <person name="Lee S."/>
            <person name="Li M."/>
            <person name="Ming W."/>
            <person name="Munidasa M."/>
            <person name="Muniz J."/>
            <person name="Nguyen L."/>
            <person name="Ongeri F."/>
            <person name="Osuji N."/>
            <person name="Pu L.-L."/>
            <person name="Puazo M."/>
            <person name="Qu C."/>
            <person name="Quiroz J."/>
            <person name="Raj R."/>
            <person name="Weissenberger G."/>
            <person name="Xin Y."/>
            <person name="Zou X."/>
            <person name="Han Y."/>
            <person name="Richards S."/>
            <person name="Worley K."/>
            <person name="Muzny D."/>
            <person name="Gibbs R."/>
        </authorList>
    </citation>
    <scope>NUCLEOTIDE SEQUENCE</scope>
    <source>
        <strain evidence="2">Sampled in the wild</strain>
    </source>
</reference>
<comment type="caution">
    <text evidence="2">The sequence shown here is derived from an EMBL/GenBank/DDBJ whole genome shotgun (WGS) entry which is preliminary data.</text>
</comment>
<reference evidence="2" key="2">
    <citation type="submission" date="2017-10" db="EMBL/GenBank/DDBJ databases">
        <title>Ladona fulva Genome sequencing and assembly.</title>
        <authorList>
            <person name="Murali S."/>
            <person name="Richards S."/>
            <person name="Bandaranaike D."/>
            <person name="Bellair M."/>
            <person name="Blankenburg K."/>
            <person name="Chao H."/>
            <person name="Dinh H."/>
            <person name="Doddapaneni H."/>
            <person name="Dugan-Rocha S."/>
            <person name="Elkadiri S."/>
            <person name="Gnanaolivu R."/>
            <person name="Hernandez B."/>
            <person name="Skinner E."/>
            <person name="Javaid M."/>
            <person name="Lee S."/>
            <person name="Li M."/>
            <person name="Ming W."/>
            <person name="Munidasa M."/>
            <person name="Muniz J."/>
            <person name="Nguyen L."/>
            <person name="Hughes D."/>
            <person name="Osuji N."/>
            <person name="Pu L.-L."/>
            <person name="Puazo M."/>
            <person name="Qu C."/>
            <person name="Quiroz J."/>
            <person name="Raj R."/>
            <person name="Weissenberger G."/>
            <person name="Xin Y."/>
            <person name="Zou X."/>
            <person name="Han Y."/>
            <person name="Worley K."/>
            <person name="Muzny D."/>
            <person name="Gibbs R."/>
        </authorList>
    </citation>
    <scope>NUCLEOTIDE SEQUENCE</scope>
    <source>
        <strain evidence="2">Sampled in the wild</strain>
    </source>
</reference>
<feature type="domain" description="PAN2-PAN3 deadenylation complex catalytic subunit PAN2 N-terminal" evidence="1">
    <location>
        <begin position="144"/>
        <end position="185"/>
    </location>
</feature>
<dbReference type="PANTHER" id="PTHR15728">
    <property type="entry name" value="DEADENYLATION COMPLEX CATALYTIC SUBUNIT PAN2"/>
    <property type="match status" value="1"/>
</dbReference>
<dbReference type="GO" id="GO:0000289">
    <property type="term" value="P:nuclear-transcribed mRNA poly(A) tail shortening"/>
    <property type="evidence" value="ECO:0007669"/>
    <property type="project" value="TreeGrafter"/>
</dbReference>
<keyword evidence="3" id="KW-1185">Reference proteome</keyword>
<feature type="domain" description="PAN2-PAN3 deadenylation complex catalytic subunit PAN2 N-terminal" evidence="1">
    <location>
        <begin position="251"/>
        <end position="333"/>
    </location>
</feature>
<evidence type="ECO:0000313" key="3">
    <source>
        <dbReference type="Proteomes" id="UP000792457"/>
    </source>
</evidence>
<dbReference type="EMBL" id="KZ308138">
    <property type="protein sequence ID" value="KAG8222634.1"/>
    <property type="molecule type" value="Genomic_DNA"/>
</dbReference>
<dbReference type="InterPro" id="IPR050785">
    <property type="entry name" value="PAN2-PAN3_catalytic_subunit"/>
</dbReference>
<evidence type="ECO:0000313" key="2">
    <source>
        <dbReference type="EMBL" id="KAG8222634.1"/>
    </source>
</evidence>
<dbReference type="AlphaFoldDB" id="A0A8K0NWS9"/>
<organism evidence="2 3">
    <name type="scientific">Ladona fulva</name>
    <name type="common">Scarce chaser dragonfly</name>
    <name type="synonym">Libellula fulva</name>
    <dbReference type="NCBI Taxonomy" id="123851"/>
    <lineage>
        <taxon>Eukaryota</taxon>
        <taxon>Metazoa</taxon>
        <taxon>Ecdysozoa</taxon>
        <taxon>Arthropoda</taxon>
        <taxon>Hexapoda</taxon>
        <taxon>Insecta</taxon>
        <taxon>Pterygota</taxon>
        <taxon>Palaeoptera</taxon>
        <taxon>Odonata</taxon>
        <taxon>Epiprocta</taxon>
        <taxon>Anisoptera</taxon>
        <taxon>Libelluloidea</taxon>
        <taxon>Libellulidae</taxon>
        <taxon>Ladona</taxon>
    </lineage>
</organism>
<dbReference type="GO" id="GO:0031251">
    <property type="term" value="C:PAN complex"/>
    <property type="evidence" value="ECO:0007669"/>
    <property type="project" value="TreeGrafter"/>
</dbReference>
<dbReference type="GO" id="GO:0000932">
    <property type="term" value="C:P-body"/>
    <property type="evidence" value="ECO:0007669"/>
    <property type="project" value="TreeGrafter"/>
</dbReference>
<feature type="domain" description="PAN2-PAN3 deadenylation complex catalytic subunit PAN2 N-terminal" evidence="1">
    <location>
        <begin position="2"/>
        <end position="45"/>
    </location>
</feature>
<sequence length="337" mass="37244">MIHLRDPYSLRVEHSLESHTGSLSDLDVHGNMLVTCGFSSRRTPAIDPQILQTMKMVGTVGYAPNPGNRKRNQVPYKLEKRGRNHKSFPCDSRSGKIGEDGTSFFAIPRRYRKIDVKYSKMGADDFDFDLYNRTGFCGLEATLPNSYCNPMLQVNTAGALCLAFDVSSSCQCLAFGDAGGSVHLFSSGGAHASFNSFSQETEFADPVESIPPINILDENIPLSTVPFPLCSTGSLLSDWPERFLKPAFRHGVMAVDRFMMAYDLRMMRALTPISLALDPLLLRFLPLFSSRVAIVSSLGQVQLLDTAALSQPGDICMFQVNTYGFIVFCIHVATYIH</sequence>
<name>A0A8K0NWS9_LADFU</name>
<gene>
    <name evidence="2" type="ORF">J437_LFUL011910</name>
</gene>
<dbReference type="InterPro" id="IPR048841">
    <property type="entry name" value="PAN2_N"/>
</dbReference>
<dbReference type="OrthoDB" id="16516at2759"/>
<dbReference type="GO" id="GO:0004535">
    <property type="term" value="F:poly(A)-specific ribonuclease activity"/>
    <property type="evidence" value="ECO:0007669"/>
    <property type="project" value="TreeGrafter"/>
</dbReference>
<dbReference type="InterPro" id="IPR015943">
    <property type="entry name" value="WD40/YVTN_repeat-like_dom_sf"/>
</dbReference>
<accession>A0A8K0NWS9</accession>